<evidence type="ECO:0000256" key="1">
    <source>
        <dbReference type="SAM" id="MobiDB-lite"/>
    </source>
</evidence>
<sequence>MLPPEEREVGFHPGAGANLRPTSATPFRGLGSSLYAISAFSPSSARSGLNRIRFLLESHSDLDSSLKSLACCASTSHLTSIVVKKFFEVKVVRKKQLGSLGRWKRDGGQTRRGKASGGLYCCQCTGHLGILSSWCFNCNSSGNKEEIISTACLFWDNWNYA</sequence>
<reference evidence="2" key="1">
    <citation type="submission" date="2021-03" db="EMBL/GenBank/DDBJ databases">
        <authorList>
            <person name="Li Z."/>
            <person name="Yang C."/>
        </authorList>
    </citation>
    <scope>NUCLEOTIDE SEQUENCE</scope>
    <source>
        <strain evidence="2">Dzin_1.0</strain>
        <tissue evidence="2">Leaf</tissue>
    </source>
</reference>
<evidence type="ECO:0000313" key="2">
    <source>
        <dbReference type="EMBL" id="KAJ0988073.1"/>
    </source>
</evidence>
<reference evidence="2" key="2">
    <citation type="journal article" date="2022" name="Hortic Res">
        <title>The genome of Dioscorea zingiberensis sheds light on the biosynthesis, origin and evolution of the medicinally important diosgenin saponins.</title>
        <authorList>
            <person name="Li Y."/>
            <person name="Tan C."/>
            <person name="Li Z."/>
            <person name="Guo J."/>
            <person name="Li S."/>
            <person name="Chen X."/>
            <person name="Wang C."/>
            <person name="Dai X."/>
            <person name="Yang H."/>
            <person name="Song W."/>
            <person name="Hou L."/>
            <person name="Xu J."/>
            <person name="Tong Z."/>
            <person name="Xu A."/>
            <person name="Yuan X."/>
            <person name="Wang W."/>
            <person name="Yang Q."/>
            <person name="Chen L."/>
            <person name="Sun Z."/>
            <person name="Wang K."/>
            <person name="Pan B."/>
            <person name="Chen J."/>
            <person name="Bao Y."/>
            <person name="Liu F."/>
            <person name="Qi X."/>
            <person name="Gang D.R."/>
            <person name="Wen J."/>
            <person name="Li J."/>
        </authorList>
    </citation>
    <scope>NUCLEOTIDE SEQUENCE</scope>
    <source>
        <strain evidence="2">Dzin_1.0</strain>
    </source>
</reference>
<accession>A0A9D5DBU9</accession>
<feature type="compositionally biased region" description="Basic and acidic residues" evidence="1">
    <location>
        <begin position="1"/>
        <end position="10"/>
    </location>
</feature>
<organism evidence="2 3">
    <name type="scientific">Dioscorea zingiberensis</name>
    <dbReference type="NCBI Taxonomy" id="325984"/>
    <lineage>
        <taxon>Eukaryota</taxon>
        <taxon>Viridiplantae</taxon>
        <taxon>Streptophyta</taxon>
        <taxon>Embryophyta</taxon>
        <taxon>Tracheophyta</taxon>
        <taxon>Spermatophyta</taxon>
        <taxon>Magnoliopsida</taxon>
        <taxon>Liliopsida</taxon>
        <taxon>Dioscoreales</taxon>
        <taxon>Dioscoreaceae</taxon>
        <taxon>Dioscorea</taxon>
    </lineage>
</organism>
<proteinExistence type="predicted"/>
<name>A0A9D5DBU9_9LILI</name>
<comment type="caution">
    <text evidence="2">The sequence shown here is derived from an EMBL/GenBank/DDBJ whole genome shotgun (WGS) entry which is preliminary data.</text>
</comment>
<dbReference type="Proteomes" id="UP001085076">
    <property type="component" value="Miscellaneous, Linkage group lg01"/>
</dbReference>
<keyword evidence="3" id="KW-1185">Reference proteome</keyword>
<feature type="region of interest" description="Disordered" evidence="1">
    <location>
        <begin position="1"/>
        <end position="22"/>
    </location>
</feature>
<dbReference type="AlphaFoldDB" id="A0A9D5DBU9"/>
<evidence type="ECO:0000313" key="3">
    <source>
        <dbReference type="Proteomes" id="UP001085076"/>
    </source>
</evidence>
<protein>
    <submittedName>
        <fullName evidence="2">Uncharacterized protein</fullName>
    </submittedName>
</protein>
<dbReference type="EMBL" id="JAGGNH010000001">
    <property type="protein sequence ID" value="KAJ0988073.1"/>
    <property type="molecule type" value="Genomic_DNA"/>
</dbReference>
<gene>
    <name evidence="2" type="ORF">J5N97_006429</name>
</gene>